<name>A0A8B9BTD0_9AVES</name>
<dbReference type="Gene3D" id="3.60.21.10">
    <property type="match status" value="1"/>
</dbReference>
<organism evidence="1 2">
    <name type="scientific">Anser brachyrhynchus</name>
    <name type="common">Pink-footed goose</name>
    <dbReference type="NCBI Taxonomy" id="132585"/>
    <lineage>
        <taxon>Eukaryota</taxon>
        <taxon>Metazoa</taxon>
        <taxon>Chordata</taxon>
        <taxon>Craniata</taxon>
        <taxon>Vertebrata</taxon>
        <taxon>Euteleostomi</taxon>
        <taxon>Archelosauria</taxon>
        <taxon>Archosauria</taxon>
        <taxon>Dinosauria</taxon>
        <taxon>Saurischia</taxon>
        <taxon>Theropoda</taxon>
        <taxon>Coelurosauria</taxon>
        <taxon>Aves</taxon>
        <taxon>Neognathae</taxon>
        <taxon>Galloanserae</taxon>
        <taxon>Anseriformes</taxon>
        <taxon>Anatidae</taxon>
        <taxon>Anserinae</taxon>
        <taxon>Anser</taxon>
    </lineage>
</organism>
<accession>A0A8B9BTD0</accession>
<reference evidence="1" key="2">
    <citation type="submission" date="2025-09" db="UniProtKB">
        <authorList>
            <consortium name="Ensembl"/>
        </authorList>
    </citation>
    <scope>IDENTIFICATION</scope>
</reference>
<proteinExistence type="predicted"/>
<dbReference type="AlphaFoldDB" id="A0A8B9BTD0"/>
<dbReference type="InterPro" id="IPR029052">
    <property type="entry name" value="Metallo-depent_PP-like"/>
</dbReference>
<dbReference type="Proteomes" id="UP000694426">
    <property type="component" value="Unplaced"/>
</dbReference>
<sequence length="75" mass="8535">CSILSSIQPQYDKGSTFEALEYDNKFYINLRSDKIAYSALEMIISPSFVLMDIHASTVVAYFKNYISVLKASQKK</sequence>
<keyword evidence="2" id="KW-1185">Reference proteome</keyword>
<evidence type="ECO:0000313" key="2">
    <source>
        <dbReference type="Proteomes" id="UP000694426"/>
    </source>
</evidence>
<evidence type="ECO:0000313" key="1">
    <source>
        <dbReference type="Ensembl" id="ENSABRP00000008597.1"/>
    </source>
</evidence>
<dbReference type="Ensembl" id="ENSABRT00000012249.1">
    <property type="protein sequence ID" value="ENSABRP00000008597.1"/>
    <property type="gene ID" value="ENSABRG00000007730.1"/>
</dbReference>
<protein>
    <submittedName>
        <fullName evidence="1">Uncharacterized protein</fullName>
    </submittedName>
</protein>
<reference evidence="1" key="1">
    <citation type="submission" date="2025-08" db="UniProtKB">
        <authorList>
            <consortium name="Ensembl"/>
        </authorList>
    </citation>
    <scope>IDENTIFICATION</scope>
</reference>